<evidence type="ECO:0000313" key="3">
    <source>
        <dbReference type="Proteomes" id="UP001152320"/>
    </source>
</evidence>
<accession>A0A9Q1B8L5</accession>
<feature type="region of interest" description="Disordered" evidence="1">
    <location>
        <begin position="124"/>
        <end position="143"/>
    </location>
</feature>
<dbReference type="OrthoDB" id="2433005at2759"/>
<dbReference type="AlphaFoldDB" id="A0A9Q1B8L5"/>
<comment type="caution">
    <text evidence="2">The sequence shown here is derived from an EMBL/GenBank/DDBJ whole genome shotgun (WGS) entry which is preliminary data.</text>
</comment>
<organism evidence="2 3">
    <name type="scientific">Holothuria leucospilota</name>
    <name type="common">Black long sea cucumber</name>
    <name type="synonym">Mertensiothuria leucospilota</name>
    <dbReference type="NCBI Taxonomy" id="206669"/>
    <lineage>
        <taxon>Eukaryota</taxon>
        <taxon>Metazoa</taxon>
        <taxon>Echinodermata</taxon>
        <taxon>Eleutherozoa</taxon>
        <taxon>Echinozoa</taxon>
        <taxon>Holothuroidea</taxon>
        <taxon>Aspidochirotacea</taxon>
        <taxon>Aspidochirotida</taxon>
        <taxon>Holothuriidae</taxon>
        <taxon>Holothuria</taxon>
    </lineage>
</organism>
<evidence type="ECO:0008006" key="4">
    <source>
        <dbReference type="Google" id="ProtNLM"/>
    </source>
</evidence>
<protein>
    <recommendedName>
        <fullName evidence="4">C2H2-type domain-containing protein</fullName>
    </recommendedName>
</protein>
<gene>
    <name evidence="2" type="ORF">HOLleu_44617</name>
</gene>
<reference evidence="2" key="1">
    <citation type="submission" date="2021-10" db="EMBL/GenBank/DDBJ databases">
        <title>Tropical sea cucumber genome reveals ecological adaptation and Cuvierian tubules defense mechanism.</title>
        <authorList>
            <person name="Chen T."/>
        </authorList>
    </citation>
    <scope>NUCLEOTIDE SEQUENCE</scope>
    <source>
        <strain evidence="2">Nanhai2018</strain>
        <tissue evidence="2">Muscle</tissue>
    </source>
</reference>
<dbReference type="EMBL" id="JAIZAY010001051">
    <property type="protein sequence ID" value="KAJ8017751.1"/>
    <property type="molecule type" value="Genomic_DNA"/>
</dbReference>
<proteinExistence type="predicted"/>
<name>A0A9Q1B8L5_HOLLE</name>
<keyword evidence="3" id="KW-1185">Reference proteome</keyword>
<sequence length="318" mass="36212">MSLHLLIPPQKMRLPVASSINLFLRGPRDSCNIKEHVADLVPIIKRKVEEGVKFVVFIADGGPDFNPNHLVNQLYWTRMFRVTGLLGMIVTTYCPGHSALNPIEHLWAPLTNCLAGVYLPDTLGNEKQPPSSQPNLTEEERRRKEDAVFDEAMDRLTNYWKQVKWAGLRPKVCKIPSRSTNDEDYKQVHSIVNGPLKGLTANVATDFKYMADHMDRRVGQLIFSQCGEDCGGCQETGTLGKNTLQLLQLLRKFPSPAPANSHEGHMLTFLEAINSAQNEPDEWMPRVRKEKLGRCPHCRCHIFTSESNRKRHLRMFHH</sequence>
<evidence type="ECO:0000313" key="2">
    <source>
        <dbReference type="EMBL" id="KAJ8017751.1"/>
    </source>
</evidence>
<dbReference type="Proteomes" id="UP001152320">
    <property type="component" value="Unassembled WGS sequence"/>
</dbReference>
<evidence type="ECO:0000256" key="1">
    <source>
        <dbReference type="SAM" id="MobiDB-lite"/>
    </source>
</evidence>